<dbReference type="SUPFAM" id="SSF52540">
    <property type="entry name" value="P-loop containing nucleoside triphosphate hydrolases"/>
    <property type="match status" value="1"/>
</dbReference>
<evidence type="ECO:0000313" key="3">
    <source>
        <dbReference type="Proteomes" id="UP001432062"/>
    </source>
</evidence>
<sequence length="440" mass="48605">MKRWLPGDFDARADAKRWNHETSYPDPHEWVKVQKNVSAGLAATAAEAQRLKLAKAKAIEERPRLWSADDLSDPQRQEWLATGHVPKSAVTLLVGDEGIGKSLWWVWLCGYITTGNSCPEFGIPAREPAHVILVVTEDDWSTTVRPRLDVAGVDRAYVHVLCEAKDGSGSPTFPDDMGEIENAPFTPALIVVDAWLDTVPAKWSVRDPQQARLALHPWKDLATRTGAAVLLLTHTNRANTANARDKYGATAELRKKARMTLFAQADSDDDTCMIVGPEKSNIALAAKATRFRKVPKDHFDPTDDNDGTVPLLEYVGLEDKSSRELIAEAFHGPEDDESDERTDAEEAEEWLVDFLSEVNEVGKRGKPKTEPVPGKTVRDAARAAGIKEHTLKRAAKKIGVIYSKAGFPATNHWSLDDLSFDPETLPPVVRGSDPFNDHSD</sequence>
<dbReference type="Gene3D" id="3.40.50.300">
    <property type="entry name" value="P-loop containing nucleotide triphosphate hydrolases"/>
    <property type="match status" value="1"/>
</dbReference>
<feature type="region of interest" description="Disordered" evidence="1">
    <location>
        <begin position="362"/>
        <end position="383"/>
    </location>
</feature>
<dbReference type="InterPro" id="IPR027417">
    <property type="entry name" value="P-loop_NTPase"/>
</dbReference>
<organism evidence="2 3">
    <name type="scientific">Nocardia vinacea</name>
    <dbReference type="NCBI Taxonomy" id="96468"/>
    <lineage>
        <taxon>Bacteria</taxon>
        <taxon>Bacillati</taxon>
        <taxon>Actinomycetota</taxon>
        <taxon>Actinomycetes</taxon>
        <taxon>Mycobacteriales</taxon>
        <taxon>Nocardiaceae</taxon>
        <taxon>Nocardia</taxon>
    </lineage>
</organism>
<dbReference type="Proteomes" id="UP001432062">
    <property type="component" value="Chromosome"/>
</dbReference>
<evidence type="ECO:0000256" key="1">
    <source>
        <dbReference type="SAM" id="MobiDB-lite"/>
    </source>
</evidence>
<feature type="region of interest" description="Disordered" evidence="1">
    <location>
        <begin position="417"/>
        <end position="440"/>
    </location>
</feature>
<protein>
    <submittedName>
        <fullName evidence="2">AAA family ATPase</fullName>
    </submittedName>
</protein>
<name>A0ABZ1Z5Z8_9NOCA</name>
<gene>
    <name evidence="2" type="ORF">OG563_09490</name>
</gene>
<keyword evidence="3" id="KW-1185">Reference proteome</keyword>
<dbReference type="Pfam" id="PF13481">
    <property type="entry name" value="AAA_25"/>
    <property type="match status" value="1"/>
</dbReference>
<dbReference type="EMBL" id="CP109441">
    <property type="protein sequence ID" value="WUV50982.1"/>
    <property type="molecule type" value="Genomic_DNA"/>
</dbReference>
<accession>A0ABZ1Z5Z8</accession>
<reference evidence="2" key="1">
    <citation type="submission" date="2022-10" db="EMBL/GenBank/DDBJ databases">
        <title>The complete genomes of actinobacterial strains from the NBC collection.</title>
        <authorList>
            <person name="Joergensen T.S."/>
            <person name="Alvarez Arevalo M."/>
            <person name="Sterndorff E.B."/>
            <person name="Faurdal D."/>
            <person name="Vuksanovic O."/>
            <person name="Mourched A.-S."/>
            <person name="Charusanti P."/>
            <person name="Shaw S."/>
            <person name="Blin K."/>
            <person name="Weber T."/>
        </authorList>
    </citation>
    <scope>NUCLEOTIDE SEQUENCE</scope>
    <source>
        <strain evidence="2">NBC_01482</strain>
    </source>
</reference>
<proteinExistence type="predicted"/>
<evidence type="ECO:0000313" key="2">
    <source>
        <dbReference type="EMBL" id="WUV50982.1"/>
    </source>
</evidence>